<gene>
    <name evidence="2" type="ORF">P5G62_005585</name>
</gene>
<keyword evidence="3" id="KW-1185">Reference proteome</keyword>
<evidence type="ECO:0000313" key="3">
    <source>
        <dbReference type="Proteomes" id="UP001241748"/>
    </source>
</evidence>
<name>A0ABV4YP04_9BACI</name>
<dbReference type="SMART" id="SM00497">
    <property type="entry name" value="IENR1"/>
    <property type="match status" value="4"/>
</dbReference>
<dbReference type="SUPFAM" id="SSF82771">
    <property type="entry name" value="GIY-YIG endonuclease"/>
    <property type="match status" value="1"/>
</dbReference>
<accession>A0ABV4YP04</accession>
<dbReference type="InterPro" id="IPR036388">
    <property type="entry name" value="WH-like_DNA-bd_sf"/>
</dbReference>
<dbReference type="RefSeq" id="WP_306076963.1">
    <property type="nucleotide sequence ID" value="NZ_JAROBZ020000001.1"/>
</dbReference>
<reference evidence="2 3" key="1">
    <citation type="submission" date="2024-05" db="EMBL/GenBank/DDBJ databases">
        <authorList>
            <person name="Venkateswaran K."/>
        </authorList>
    </citation>
    <scope>NUCLEOTIDE SEQUENCE [LARGE SCALE GENOMIC DNA]</scope>
    <source>
        <strain evidence="2 3">179-C4-2-HS</strain>
    </source>
</reference>
<dbReference type="SUPFAM" id="SSF64496">
    <property type="entry name" value="DNA-binding domain of intron-encoded endonucleases"/>
    <property type="match status" value="1"/>
</dbReference>
<dbReference type="EMBL" id="JAROBZ020000001">
    <property type="protein sequence ID" value="MFB3166577.1"/>
    <property type="molecule type" value="Genomic_DNA"/>
</dbReference>
<comment type="caution">
    <text evidence="2">The sequence shown here is derived from an EMBL/GenBank/DDBJ whole genome shotgun (WGS) entry which is preliminary data.</text>
</comment>
<protein>
    <submittedName>
        <fullName evidence="2">NUMOD1 domain-containing DNA-binding protein</fullName>
    </submittedName>
</protein>
<keyword evidence="2" id="KW-0238">DNA-binding</keyword>
<organism evidence="2 3">
    <name type="scientific">Neobacillus driksii</name>
    <dbReference type="NCBI Taxonomy" id="3035913"/>
    <lineage>
        <taxon>Bacteria</taxon>
        <taxon>Bacillati</taxon>
        <taxon>Bacillota</taxon>
        <taxon>Bacilli</taxon>
        <taxon>Bacillales</taxon>
        <taxon>Bacillaceae</taxon>
        <taxon>Neobacillus</taxon>
    </lineage>
</organism>
<dbReference type="Pfam" id="PF22083">
    <property type="entry name" value="I-HmuI_NUMOD-like"/>
    <property type="match status" value="1"/>
</dbReference>
<proteinExistence type="predicted"/>
<dbReference type="Gene3D" id="3.40.1440.10">
    <property type="entry name" value="GIY-YIG endonuclease"/>
    <property type="match status" value="1"/>
</dbReference>
<dbReference type="SMART" id="SM00465">
    <property type="entry name" value="GIYc"/>
    <property type="match status" value="1"/>
</dbReference>
<dbReference type="GO" id="GO:0003677">
    <property type="term" value="F:DNA binding"/>
    <property type="evidence" value="ECO:0007669"/>
    <property type="project" value="UniProtKB-KW"/>
</dbReference>
<dbReference type="InterPro" id="IPR035901">
    <property type="entry name" value="GIY-YIG_endonuc_sf"/>
</dbReference>
<dbReference type="CDD" id="cd10443">
    <property type="entry name" value="GIY-YIG_HE_Tlr8p_PBC-V_like"/>
    <property type="match status" value="1"/>
</dbReference>
<feature type="domain" description="GIY-YIG" evidence="1">
    <location>
        <begin position="1"/>
        <end position="97"/>
    </location>
</feature>
<dbReference type="InterPro" id="IPR000305">
    <property type="entry name" value="GIY-YIG_endonuc"/>
</dbReference>
<evidence type="ECO:0000313" key="2">
    <source>
        <dbReference type="EMBL" id="MFB3166577.1"/>
    </source>
</evidence>
<dbReference type="Proteomes" id="UP001241748">
    <property type="component" value="Unassembled WGS sequence"/>
</dbReference>
<sequence>MGLIYKIENHINNKVYIGQTINTIQRRYNGTSLKAIYENMHNDHLRRAMRKYGLDNFSIEILIESDSIDELNGYEQYYINIFNSMDPNHGYNKRDGGKNNKASTELKQKFSEIQTELKGIKVICIDNNKVFSSLTEAAKEYNLHIESIRIACKNHLKGATCGGMQWDYYIEGKTYELYDKNFYNAQPVICINSKEVYSSIREAERKTGLGGIGACCRGEAHSIGGMQWAYYKDGEEYELKKFVSGHSRAVICIETQKVYDSIKEAEELTGATNISLVILGERETSGKLHWDYYYEDREYKLEDYIKEYVNPSQREVICLTTGVIYKSIKEAETTFNINNISMACRGITSQAGGMEWAYWVEGKPYRPKEFKSKKPPKKEKKNIEKKPPKKVICIDTQEIFDSMKDAAKKYNVSINSIHRCCMGNSKTCKNMQWSFWEEGKVYNNTEIVYKDPGKAKRQVLCVELDKIYNSISEADKELGISFKNISACCRGKRAKAGGYTWRFL</sequence>
<dbReference type="InterPro" id="IPR054307">
    <property type="entry name" value="I-HmuI_NUMOD-like"/>
</dbReference>
<dbReference type="Gene3D" id="1.10.10.10">
    <property type="entry name" value="Winged helix-like DNA-binding domain superfamily/Winged helix DNA-binding domain"/>
    <property type="match status" value="3"/>
</dbReference>
<evidence type="ECO:0000259" key="1">
    <source>
        <dbReference type="SMART" id="SM00465"/>
    </source>
</evidence>
<dbReference type="InterPro" id="IPR003647">
    <property type="entry name" value="Intron_nuc_1_rpt"/>
</dbReference>